<sequence length="90" mass="10040">MAKVIQKRRKDDGTCLEDWTDVFEDLNEWPVTFTDFLFQTVLGVSWKGLSCHPFLTSAPGKEVLIPLIKIAQASGKCVLGGQWASTQWGP</sequence>
<dbReference type="KEGG" id="trg:TRUGW13939_08798"/>
<dbReference type="EMBL" id="CP055902">
    <property type="protein sequence ID" value="QKX61646.1"/>
    <property type="molecule type" value="Genomic_DNA"/>
</dbReference>
<organism evidence="1 2">
    <name type="scientific">Talaromyces rugulosus</name>
    <name type="common">Penicillium rugulosum</name>
    <dbReference type="NCBI Taxonomy" id="121627"/>
    <lineage>
        <taxon>Eukaryota</taxon>
        <taxon>Fungi</taxon>
        <taxon>Dikarya</taxon>
        <taxon>Ascomycota</taxon>
        <taxon>Pezizomycotina</taxon>
        <taxon>Eurotiomycetes</taxon>
        <taxon>Eurotiomycetidae</taxon>
        <taxon>Eurotiales</taxon>
        <taxon>Trichocomaceae</taxon>
        <taxon>Talaromyces</taxon>
        <taxon>Talaromyces sect. Islandici</taxon>
    </lineage>
</organism>
<evidence type="ECO:0000313" key="1">
    <source>
        <dbReference type="EMBL" id="QKX61646.1"/>
    </source>
</evidence>
<gene>
    <name evidence="1" type="ORF">TRUGW13939_08798</name>
</gene>
<name>A0A7H8R610_TALRU</name>
<dbReference type="RefSeq" id="XP_035347820.1">
    <property type="nucleotide sequence ID" value="XM_035491927.1"/>
</dbReference>
<dbReference type="GeneID" id="55996286"/>
<dbReference type="OrthoDB" id="4062651at2759"/>
<proteinExistence type="predicted"/>
<keyword evidence="2" id="KW-1185">Reference proteome</keyword>
<dbReference type="Proteomes" id="UP000509510">
    <property type="component" value="Chromosome V"/>
</dbReference>
<evidence type="ECO:0000313" key="2">
    <source>
        <dbReference type="Proteomes" id="UP000509510"/>
    </source>
</evidence>
<protein>
    <submittedName>
        <fullName evidence="1">Uncharacterized protein</fullName>
    </submittedName>
</protein>
<reference evidence="2" key="1">
    <citation type="submission" date="2020-06" db="EMBL/GenBank/DDBJ databases">
        <title>A chromosome-scale genome assembly of Talaromyces rugulosus W13939.</title>
        <authorList>
            <person name="Wang B."/>
            <person name="Guo L."/>
            <person name="Ye K."/>
            <person name="Wang L."/>
        </authorList>
    </citation>
    <scope>NUCLEOTIDE SEQUENCE [LARGE SCALE GENOMIC DNA]</scope>
    <source>
        <strain evidence="2">W13939</strain>
    </source>
</reference>
<dbReference type="AlphaFoldDB" id="A0A7H8R610"/>
<accession>A0A7H8R610</accession>